<gene>
    <name evidence="5" type="ORF">B9G79_13625</name>
</gene>
<protein>
    <submittedName>
        <fullName evidence="5">ABC transporter ATP-binding protein</fullName>
    </submittedName>
</protein>
<dbReference type="InterPro" id="IPR051309">
    <property type="entry name" value="ABCF_ATPase"/>
</dbReference>
<dbReference type="InterPro" id="IPR032524">
    <property type="entry name" value="ABC_tran_C"/>
</dbReference>
<reference evidence="5 6" key="1">
    <citation type="submission" date="2017-04" db="EMBL/GenBank/DDBJ databases">
        <title>Whole genome sequence of Bdellovibrio bacteriovorus strain SSB218315.</title>
        <authorList>
            <person name="Oyedara O."/>
            <person name="Rodriguez-Perez M.A."/>
        </authorList>
    </citation>
    <scope>NUCLEOTIDE SEQUENCE [LARGE SCALE GENOMIC DNA]</scope>
    <source>
        <strain evidence="5 6">SSB218315</strain>
    </source>
</reference>
<evidence type="ECO:0000256" key="1">
    <source>
        <dbReference type="ARBA" id="ARBA00022741"/>
    </source>
</evidence>
<dbReference type="Pfam" id="PF16326">
    <property type="entry name" value="ABC_tran_CTD"/>
    <property type="match status" value="1"/>
</dbReference>
<dbReference type="PROSITE" id="PS00211">
    <property type="entry name" value="ABC_TRANSPORTER_1"/>
    <property type="match status" value="2"/>
</dbReference>
<dbReference type="SMART" id="SM00382">
    <property type="entry name" value="AAA"/>
    <property type="match status" value="2"/>
</dbReference>
<dbReference type="GO" id="GO:0016887">
    <property type="term" value="F:ATP hydrolysis activity"/>
    <property type="evidence" value="ECO:0007669"/>
    <property type="project" value="InterPro"/>
</dbReference>
<feature type="coiled-coil region" evidence="3">
    <location>
        <begin position="504"/>
        <end position="598"/>
    </location>
</feature>
<evidence type="ECO:0000313" key="6">
    <source>
        <dbReference type="Proteomes" id="UP000197003"/>
    </source>
</evidence>
<evidence type="ECO:0000256" key="2">
    <source>
        <dbReference type="ARBA" id="ARBA00022840"/>
    </source>
</evidence>
<dbReference type="InterPro" id="IPR027417">
    <property type="entry name" value="P-loop_NTPase"/>
</dbReference>
<name>A0A1Z3NAS3_BDEBC</name>
<dbReference type="RefSeq" id="WP_088566000.1">
    <property type="nucleotide sequence ID" value="NZ_CP020946.1"/>
</dbReference>
<dbReference type="Gene3D" id="1.10.287.380">
    <property type="entry name" value="Valyl-tRNA synthetase, C-terminal domain"/>
    <property type="match status" value="1"/>
</dbReference>
<dbReference type="Pfam" id="PF00005">
    <property type="entry name" value="ABC_tran"/>
    <property type="match status" value="2"/>
</dbReference>
<proteinExistence type="predicted"/>
<keyword evidence="1" id="KW-0547">Nucleotide-binding</keyword>
<dbReference type="CDD" id="cd03221">
    <property type="entry name" value="ABCF_EF-3"/>
    <property type="match status" value="2"/>
</dbReference>
<dbReference type="AlphaFoldDB" id="A0A1Z3NAS3"/>
<dbReference type="OrthoDB" id="5287489at2"/>
<feature type="domain" description="ABC transporter" evidence="4">
    <location>
        <begin position="290"/>
        <end position="507"/>
    </location>
</feature>
<dbReference type="InterPro" id="IPR003439">
    <property type="entry name" value="ABC_transporter-like_ATP-bd"/>
</dbReference>
<feature type="domain" description="ABC transporter" evidence="4">
    <location>
        <begin position="4"/>
        <end position="218"/>
    </location>
</feature>
<keyword evidence="2 5" id="KW-0067">ATP-binding</keyword>
<dbReference type="InterPro" id="IPR037118">
    <property type="entry name" value="Val-tRNA_synth_C_sf"/>
</dbReference>
<dbReference type="Proteomes" id="UP000197003">
    <property type="component" value="Chromosome"/>
</dbReference>
<dbReference type="GO" id="GO:0003677">
    <property type="term" value="F:DNA binding"/>
    <property type="evidence" value="ECO:0007669"/>
    <property type="project" value="InterPro"/>
</dbReference>
<evidence type="ECO:0000259" key="4">
    <source>
        <dbReference type="PROSITE" id="PS50893"/>
    </source>
</evidence>
<evidence type="ECO:0000256" key="3">
    <source>
        <dbReference type="SAM" id="Coils"/>
    </source>
</evidence>
<dbReference type="PANTHER" id="PTHR42855">
    <property type="entry name" value="ABC TRANSPORTER ATP-BINDING SUBUNIT"/>
    <property type="match status" value="1"/>
</dbReference>
<accession>A0A1Z3NAS3</accession>
<evidence type="ECO:0000313" key="5">
    <source>
        <dbReference type="EMBL" id="ASD64535.1"/>
    </source>
</evidence>
<dbReference type="Gene3D" id="3.40.50.300">
    <property type="entry name" value="P-loop containing nucleotide triphosphate hydrolases"/>
    <property type="match status" value="2"/>
</dbReference>
<dbReference type="SUPFAM" id="SSF52540">
    <property type="entry name" value="P-loop containing nucleoside triphosphate hydrolases"/>
    <property type="match status" value="2"/>
</dbReference>
<organism evidence="5 6">
    <name type="scientific">Bdellovibrio bacteriovorus</name>
    <dbReference type="NCBI Taxonomy" id="959"/>
    <lineage>
        <taxon>Bacteria</taxon>
        <taxon>Pseudomonadati</taxon>
        <taxon>Bdellovibrionota</taxon>
        <taxon>Bdellovibrionia</taxon>
        <taxon>Bdellovibrionales</taxon>
        <taxon>Pseudobdellovibrionaceae</taxon>
        <taxon>Bdellovibrio</taxon>
    </lineage>
</organism>
<dbReference type="InterPro" id="IPR003593">
    <property type="entry name" value="AAA+_ATPase"/>
</dbReference>
<dbReference type="EMBL" id="CP020946">
    <property type="protein sequence ID" value="ASD64535.1"/>
    <property type="molecule type" value="Genomic_DNA"/>
</dbReference>
<sequence length="603" mass="68367">MLLINTHKLEKSFAGKTLFKNVSLGIEEGERVGLVGPNGAGKSTLLKILAGTMTPDAGDVTAKKGLRLGYLEQTPTFKKDETILDAVLSKAQDPHEAIGSAYEWIARLELTQFGENFLVSDLSGGWKKRVALARELVRDPELLLLDEPTNHLDVSSIMWLEDFLSRAPFATLTITHDRLFLQRTVNKIFDLDPKNPNYLISTTGGYLEYLEEKAILLAGQEQKELAMKNTLRRETEWLRRGAKARLTKQKARIDRAGTLKEDVEELSAKNAARKVKIEFKETDRNPQKLIEVDHVTKAYDGRVLFSDFSYLVTPKTRLALLGDNGSGKSTLIRMLLQQEAPTSGRVVQADKLKIAYFEQNRETLKPKESVLKNICPDGDYVHYQGQYVFARSYLERFLFNRQQMDLPVEKLSGGEQSRLRLAQLMLNEAQVLILDEPTNDLDVATLTVLEESLKEFTGAVILVTHDRFFMDQVASDILALHKNLDGSTSMERFAGYLQWEEWFEEQKELQAQELKKEKKAEKVAAKPVKLSFKEKFELENMEANIFEMEEKLSNLQTEAGKPEVVSQASKVQELFSEISALQSKIETAYARWAELEKKSHGQS</sequence>
<dbReference type="PROSITE" id="PS50893">
    <property type="entry name" value="ABC_TRANSPORTER_2"/>
    <property type="match status" value="2"/>
</dbReference>
<keyword evidence="3" id="KW-0175">Coiled coil</keyword>
<dbReference type="GO" id="GO:0005524">
    <property type="term" value="F:ATP binding"/>
    <property type="evidence" value="ECO:0007669"/>
    <property type="project" value="UniProtKB-KW"/>
</dbReference>
<dbReference type="InterPro" id="IPR017871">
    <property type="entry name" value="ABC_transporter-like_CS"/>
</dbReference>
<dbReference type="PANTHER" id="PTHR42855:SF1">
    <property type="entry name" value="ABC TRANSPORTER DOMAIN-CONTAINING PROTEIN"/>
    <property type="match status" value="1"/>
</dbReference>